<dbReference type="InterPro" id="IPR024084">
    <property type="entry name" value="IsoPropMal-DH-like_dom"/>
</dbReference>
<dbReference type="EMBL" id="NKYE01000004">
    <property type="protein sequence ID" value="OZM73580.1"/>
    <property type="molecule type" value="Genomic_DNA"/>
</dbReference>
<protein>
    <submittedName>
        <fullName evidence="8">Dehydrogenase</fullName>
    </submittedName>
</protein>
<comment type="cofactor">
    <cofactor evidence="2">
        <name>Mg(2+)</name>
        <dbReference type="ChEBI" id="CHEBI:18420"/>
    </cofactor>
</comment>
<name>A0A263D546_9PSEU</name>
<dbReference type="Gene3D" id="3.40.718.10">
    <property type="entry name" value="Isopropylmalate Dehydrogenase"/>
    <property type="match status" value="1"/>
</dbReference>
<reference evidence="8 9" key="1">
    <citation type="submission" date="2017-07" db="EMBL/GenBank/DDBJ databases">
        <title>Amycolatopsis antarcticus sp. nov., isolated from the surface of an Antarcticus brown macroalga.</title>
        <authorList>
            <person name="Wang J."/>
            <person name="Leiva S."/>
            <person name="Huang J."/>
            <person name="Huang Y."/>
        </authorList>
    </citation>
    <scope>NUCLEOTIDE SEQUENCE [LARGE SCALE GENOMIC DNA]</scope>
    <source>
        <strain evidence="8 9">AU-G6</strain>
    </source>
</reference>
<gene>
    <name evidence="8" type="ORF">CFN78_08585</name>
</gene>
<keyword evidence="3" id="KW-0479">Metal-binding</keyword>
<dbReference type="SMART" id="SM01329">
    <property type="entry name" value="Iso_dh"/>
    <property type="match status" value="1"/>
</dbReference>
<dbReference type="GO" id="GO:0046872">
    <property type="term" value="F:metal ion binding"/>
    <property type="evidence" value="ECO:0007669"/>
    <property type="project" value="UniProtKB-KW"/>
</dbReference>
<evidence type="ECO:0000256" key="3">
    <source>
        <dbReference type="ARBA" id="ARBA00022723"/>
    </source>
</evidence>
<sequence>MPRERGEILTTITVIPGDGIGPEVTDQALRTLDALDLGLDIDMLDHVNAGTYLETGEALTDADFERVRTSDSTLLGAVGDPRVAGTDYARDVLLRLRFDLDLYVNYRPAKLFHDRLSPLRDETRRAVDCVIVRENTEGLYAGMGGVLRKQTPFEMTMDAEINTHHGVSRIVDFAFSIARRSVCMVDKSNAVKFGGQLWQRYWREAAGRHPRLETSHLYVDAAVMKLVEDPTRFDVIVANNSYGDILSDLMAELAGGLGTATSANINGDTGFGLFEPVHGTAPDIAGKGIANPIGAILSAALLIERLGHTAAAAAVRESVNSAIAQRRVTPDLGGELGTVDAGEAIRAGLR</sequence>
<dbReference type="Proteomes" id="UP000242444">
    <property type="component" value="Unassembled WGS sequence"/>
</dbReference>
<evidence type="ECO:0000256" key="2">
    <source>
        <dbReference type="ARBA" id="ARBA00001946"/>
    </source>
</evidence>
<evidence type="ECO:0000256" key="1">
    <source>
        <dbReference type="ARBA" id="ARBA00001936"/>
    </source>
</evidence>
<keyword evidence="6" id="KW-0464">Manganese</keyword>
<evidence type="ECO:0000313" key="9">
    <source>
        <dbReference type="Proteomes" id="UP000242444"/>
    </source>
</evidence>
<evidence type="ECO:0000259" key="7">
    <source>
        <dbReference type="SMART" id="SM01329"/>
    </source>
</evidence>
<dbReference type="OrthoDB" id="5289857at2"/>
<evidence type="ECO:0000256" key="4">
    <source>
        <dbReference type="ARBA" id="ARBA00023002"/>
    </source>
</evidence>
<dbReference type="PANTHER" id="PTHR43275:SF1">
    <property type="entry name" value="D-MALATE DEHYDROGENASE [DECARBOXYLATING]"/>
    <property type="match status" value="1"/>
</dbReference>
<accession>A0A263D546</accession>
<dbReference type="Pfam" id="PF00180">
    <property type="entry name" value="Iso_dh"/>
    <property type="match status" value="1"/>
</dbReference>
<dbReference type="AlphaFoldDB" id="A0A263D546"/>
<evidence type="ECO:0000256" key="5">
    <source>
        <dbReference type="ARBA" id="ARBA00023027"/>
    </source>
</evidence>
<keyword evidence="9" id="KW-1185">Reference proteome</keyword>
<comment type="cofactor">
    <cofactor evidence="1">
        <name>Mn(2+)</name>
        <dbReference type="ChEBI" id="CHEBI:29035"/>
    </cofactor>
</comment>
<dbReference type="InParanoid" id="A0A263D546"/>
<dbReference type="GO" id="GO:0016491">
    <property type="term" value="F:oxidoreductase activity"/>
    <property type="evidence" value="ECO:0007669"/>
    <property type="project" value="UniProtKB-KW"/>
</dbReference>
<feature type="domain" description="Isopropylmalate dehydrogenase-like" evidence="7">
    <location>
        <begin position="11"/>
        <end position="345"/>
    </location>
</feature>
<dbReference type="InterPro" id="IPR050501">
    <property type="entry name" value="ICDH/IPMDH"/>
</dbReference>
<comment type="caution">
    <text evidence="8">The sequence shown here is derived from an EMBL/GenBank/DDBJ whole genome shotgun (WGS) entry which is preliminary data.</text>
</comment>
<keyword evidence="4" id="KW-0560">Oxidoreductase</keyword>
<dbReference type="PANTHER" id="PTHR43275">
    <property type="entry name" value="D-MALATE DEHYDROGENASE [DECARBOXYLATING]"/>
    <property type="match status" value="1"/>
</dbReference>
<evidence type="ECO:0000313" key="8">
    <source>
        <dbReference type="EMBL" id="OZM73580.1"/>
    </source>
</evidence>
<evidence type="ECO:0000256" key="6">
    <source>
        <dbReference type="ARBA" id="ARBA00023211"/>
    </source>
</evidence>
<keyword evidence="5" id="KW-0520">NAD</keyword>
<organism evidence="8 9">
    <name type="scientific">Amycolatopsis antarctica</name>
    <dbReference type="NCBI Taxonomy" id="1854586"/>
    <lineage>
        <taxon>Bacteria</taxon>
        <taxon>Bacillati</taxon>
        <taxon>Actinomycetota</taxon>
        <taxon>Actinomycetes</taxon>
        <taxon>Pseudonocardiales</taxon>
        <taxon>Pseudonocardiaceae</taxon>
        <taxon>Amycolatopsis</taxon>
    </lineage>
</organism>
<dbReference type="SUPFAM" id="SSF53659">
    <property type="entry name" value="Isocitrate/Isopropylmalate dehydrogenase-like"/>
    <property type="match status" value="1"/>
</dbReference>
<proteinExistence type="predicted"/>